<reference evidence="2 3" key="2">
    <citation type="journal article" date="2011" name="J. Bacteriol.">
        <title>Complete genome sequence of strain HTCC2503T of Parvularcula bermudensis, the type species of the order "Parvularculales" in the class Alphaproteobacteria.</title>
        <authorList>
            <person name="Oh H.M."/>
            <person name="Kang I."/>
            <person name="Vergin K.L."/>
            <person name="Kang D."/>
            <person name="Rhee K.H."/>
            <person name="Giovannoni S.J."/>
            <person name="Cho J.C."/>
        </authorList>
    </citation>
    <scope>NUCLEOTIDE SEQUENCE [LARGE SCALE GENOMIC DNA]</scope>
    <source>
        <strain evidence="3">ATCC BAA-594 / HTCC2503 / KCTC 12087</strain>
    </source>
</reference>
<sequence>MKKRIFSYRWLRTGLAYAAAAAASLSVSTAQTNDNDLTAAILINFARFTTWPDQALTSNELKVCVPQGDEELTSVHKLTGKRVKDRIVSVRYFDHNSDQPMGCHIAVLSDAFPTLPAHMDKGTLVVALGEEVASEHTSLILITIGRQTRFIVNLTAARKQGISLRASLVDLAVKVY</sequence>
<dbReference type="InterPro" id="IPR025293">
    <property type="entry name" value="YfiR/HmsC-like"/>
</dbReference>
<dbReference type="AlphaFoldDB" id="E0TFS3"/>
<keyword evidence="2" id="KW-0812">Transmembrane</keyword>
<organism evidence="2 3">
    <name type="scientific">Parvularcula bermudensis (strain ATCC BAA-594 / HTCC2503 / KCTC 12087)</name>
    <dbReference type="NCBI Taxonomy" id="314260"/>
    <lineage>
        <taxon>Bacteria</taxon>
        <taxon>Pseudomonadati</taxon>
        <taxon>Pseudomonadota</taxon>
        <taxon>Alphaproteobacteria</taxon>
        <taxon>Parvularculales</taxon>
        <taxon>Parvularculaceae</taxon>
        <taxon>Parvularcula</taxon>
    </lineage>
</organism>
<protein>
    <submittedName>
        <fullName evidence="2">Putative transmembrane protein</fullName>
    </submittedName>
</protein>
<dbReference type="EMBL" id="CP002156">
    <property type="protein sequence ID" value="ADM09088.1"/>
    <property type="molecule type" value="Genomic_DNA"/>
</dbReference>
<evidence type="ECO:0000256" key="1">
    <source>
        <dbReference type="SAM" id="SignalP"/>
    </source>
</evidence>
<feature type="signal peptide" evidence="1">
    <location>
        <begin position="1"/>
        <end position="32"/>
    </location>
</feature>
<evidence type="ECO:0000313" key="2">
    <source>
        <dbReference type="EMBL" id="ADM09088.1"/>
    </source>
</evidence>
<name>E0TFS3_PARBH</name>
<dbReference type="Pfam" id="PF13689">
    <property type="entry name" value="DUF4154"/>
    <property type="match status" value="1"/>
</dbReference>
<dbReference type="Proteomes" id="UP000001302">
    <property type="component" value="Chromosome"/>
</dbReference>
<evidence type="ECO:0000313" key="3">
    <source>
        <dbReference type="Proteomes" id="UP000001302"/>
    </source>
</evidence>
<reference evidence="3" key="1">
    <citation type="submission" date="2010-08" db="EMBL/GenBank/DDBJ databases">
        <title>Genome sequence of Parvularcula bermudensis HTCC2503.</title>
        <authorList>
            <person name="Kang D.-M."/>
            <person name="Oh H.-M."/>
            <person name="Cho J.-C."/>
        </authorList>
    </citation>
    <scope>NUCLEOTIDE SEQUENCE [LARGE SCALE GENOMIC DNA]</scope>
    <source>
        <strain evidence="3">ATCC BAA-594 / HTCC2503 / KCTC 12087</strain>
    </source>
</reference>
<keyword evidence="2" id="KW-0472">Membrane</keyword>
<gene>
    <name evidence="2" type="ordered locus">PB2503_05067</name>
</gene>
<dbReference type="KEGG" id="pbr:PB2503_05067"/>
<keyword evidence="1" id="KW-0732">Signal</keyword>
<keyword evidence="3" id="KW-1185">Reference proteome</keyword>
<feature type="chain" id="PRO_5003140649" evidence="1">
    <location>
        <begin position="33"/>
        <end position="176"/>
    </location>
</feature>
<proteinExistence type="predicted"/>
<dbReference type="HOGENOM" id="CLU_1531110_0_0_5"/>
<accession>E0TFS3</accession>